<dbReference type="OMA" id="DMFWPLA"/>
<name>A0A1M2V4Q5_TRAPU</name>
<gene>
    <name evidence="1" type="ORF">TRAPUB_6886</name>
</gene>
<dbReference type="AlphaFoldDB" id="A0A1M2V4Q5"/>
<dbReference type="EMBL" id="MNAD01001661">
    <property type="protein sequence ID" value="OJT02582.1"/>
    <property type="molecule type" value="Genomic_DNA"/>
</dbReference>
<organism evidence="1 2">
    <name type="scientific">Trametes pubescens</name>
    <name type="common">White-rot fungus</name>
    <dbReference type="NCBI Taxonomy" id="154538"/>
    <lineage>
        <taxon>Eukaryota</taxon>
        <taxon>Fungi</taxon>
        <taxon>Dikarya</taxon>
        <taxon>Basidiomycota</taxon>
        <taxon>Agaricomycotina</taxon>
        <taxon>Agaricomycetes</taxon>
        <taxon>Polyporales</taxon>
        <taxon>Polyporaceae</taxon>
        <taxon>Trametes</taxon>
    </lineage>
</organism>
<evidence type="ECO:0000313" key="1">
    <source>
        <dbReference type="EMBL" id="OJT02582.1"/>
    </source>
</evidence>
<sequence length="449" mass="49790">METLPLETLQRIFELACTDGGRTGNSLSLVSKGVRAAARTTRFHSIALIASPRRLQSFIDLYGRECDPAHGDRPRIQHLHVAFPYIELGAIVHVVRGADMFWPLAHTRSLEPFPSPLAQSTLSQTAVARVAVPAGGADERAARTSTARALPPVLQRNAARPSIWTKSLQAVRRYRTVAMERLTGRRRTSCSDHRPTSPAHRDLGLATYEEYRDVAQTLFRFVAPDLVTLVVQNGFTYGGEMRLPIVDRPFPRLLEAAFVGVVDPHMLLFEADSAASTPVFPALTHLYVVPGHARAYGLTLPFWITHAPGVTHLSVSCAENYLDDIAGAVGLRLPRVDPYLLFNDPDGDSEDSDTLLQPPLAPLYPSVRHLLLQPGPEPIGSWYGNAWIGYDARMRLMRQLGRRCETIGVEAFQAEAPADRTFLKYYERARRAWLERIGDSSDEAGGWRG</sequence>
<dbReference type="Proteomes" id="UP000184267">
    <property type="component" value="Unassembled WGS sequence"/>
</dbReference>
<dbReference type="STRING" id="154538.A0A1M2V4Q5"/>
<protein>
    <submittedName>
        <fullName evidence="1">Uncharacterized protein</fullName>
    </submittedName>
</protein>
<accession>A0A1M2V4Q5</accession>
<keyword evidence="2" id="KW-1185">Reference proteome</keyword>
<dbReference type="OrthoDB" id="2748701at2759"/>
<evidence type="ECO:0000313" key="2">
    <source>
        <dbReference type="Proteomes" id="UP000184267"/>
    </source>
</evidence>
<proteinExistence type="predicted"/>
<comment type="caution">
    <text evidence="1">The sequence shown here is derived from an EMBL/GenBank/DDBJ whole genome shotgun (WGS) entry which is preliminary data.</text>
</comment>
<reference evidence="1 2" key="1">
    <citation type="submission" date="2016-10" db="EMBL/GenBank/DDBJ databases">
        <title>Genome sequence of the basidiomycete white-rot fungus Trametes pubescens.</title>
        <authorList>
            <person name="Makela M.R."/>
            <person name="Granchi Z."/>
            <person name="Peng M."/>
            <person name="De Vries R.P."/>
            <person name="Grigoriev I."/>
            <person name="Riley R."/>
            <person name="Hilden K."/>
        </authorList>
    </citation>
    <scope>NUCLEOTIDE SEQUENCE [LARGE SCALE GENOMIC DNA]</scope>
    <source>
        <strain evidence="1 2">FBCC735</strain>
    </source>
</reference>